<proteinExistence type="predicted"/>
<organism evidence="1 2">
    <name type="scientific">Athelia psychrophila</name>
    <dbReference type="NCBI Taxonomy" id="1759441"/>
    <lineage>
        <taxon>Eukaryota</taxon>
        <taxon>Fungi</taxon>
        <taxon>Dikarya</taxon>
        <taxon>Basidiomycota</taxon>
        <taxon>Agaricomycotina</taxon>
        <taxon>Agaricomycetes</taxon>
        <taxon>Agaricomycetidae</taxon>
        <taxon>Atheliales</taxon>
        <taxon>Atheliaceae</taxon>
        <taxon>Athelia</taxon>
    </lineage>
</organism>
<feature type="non-terminal residue" evidence="1">
    <location>
        <position position="63"/>
    </location>
</feature>
<name>A0A166IH04_9AGAM</name>
<dbReference type="EMBL" id="KV417560">
    <property type="protein sequence ID" value="KZP19806.1"/>
    <property type="molecule type" value="Genomic_DNA"/>
</dbReference>
<evidence type="ECO:0000313" key="2">
    <source>
        <dbReference type="Proteomes" id="UP000076532"/>
    </source>
</evidence>
<feature type="non-terminal residue" evidence="1">
    <location>
        <position position="1"/>
    </location>
</feature>
<dbReference type="AlphaFoldDB" id="A0A166IH04"/>
<dbReference type="Proteomes" id="UP000076532">
    <property type="component" value="Unassembled WGS sequence"/>
</dbReference>
<dbReference type="OrthoDB" id="5327923at2759"/>
<keyword evidence="2" id="KW-1185">Reference proteome</keyword>
<reference evidence="1 2" key="1">
    <citation type="journal article" date="2016" name="Mol. Biol. Evol.">
        <title>Comparative Genomics of Early-Diverging Mushroom-Forming Fungi Provides Insights into the Origins of Lignocellulose Decay Capabilities.</title>
        <authorList>
            <person name="Nagy L.G."/>
            <person name="Riley R."/>
            <person name="Tritt A."/>
            <person name="Adam C."/>
            <person name="Daum C."/>
            <person name="Floudas D."/>
            <person name="Sun H."/>
            <person name="Yadav J.S."/>
            <person name="Pangilinan J."/>
            <person name="Larsson K.H."/>
            <person name="Matsuura K."/>
            <person name="Barry K."/>
            <person name="Labutti K."/>
            <person name="Kuo R."/>
            <person name="Ohm R.A."/>
            <person name="Bhattacharya S.S."/>
            <person name="Shirouzu T."/>
            <person name="Yoshinaga Y."/>
            <person name="Martin F.M."/>
            <person name="Grigoriev I.V."/>
            <person name="Hibbett D.S."/>
        </authorList>
    </citation>
    <scope>NUCLEOTIDE SEQUENCE [LARGE SCALE GENOMIC DNA]</scope>
    <source>
        <strain evidence="1 2">CBS 109695</strain>
    </source>
</reference>
<protein>
    <submittedName>
        <fullName evidence="1">Uncharacterized protein</fullName>
    </submittedName>
</protein>
<gene>
    <name evidence="1" type="ORF">FIBSPDRAFT_687086</name>
</gene>
<dbReference type="STRING" id="436010.A0A166IH04"/>
<accession>A0A166IH04</accession>
<evidence type="ECO:0000313" key="1">
    <source>
        <dbReference type="EMBL" id="KZP19806.1"/>
    </source>
</evidence>
<sequence>GATMYDFYSFQRVPSVPSFVMLTSGSRAAAAMREIGELDWAADEIKWADEEDDPAVVEPSDIG</sequence>